<dbReference type="EMBL" id="HBFX01028168">
    <property type="protein sequence ID" value="CAD8964741.1"/>
    <property type="molecule type" value="Transcribed_RNA"/>
</dbReference>
<accession>A0A7S1H541</accession>
<organism evidence="1">
    <name type="scientific">Hemiselmis andersenii</name>
    <name type="common">Cryptophyte alga</name>
    <dbReference type="NCBI Taxonomy" id="464988"/>
    <lineage>
        <taxon>Eukaryota</taxon>
        <taxon>Cryptophyceae</taxon>
        <taxon>Cryptomonadales</taxon>
        <taxon>Hemiselmidaceae</taxon>
        <taxon>Hemiselmis</taxon>
    </lineage>
</organism>
<reference evidence="1" key="1">
    <citation type="submission" date="2021-01" db="EMBL/GenBank/DDBJ databases">
        <authorList>
            <person name="Corre E."/>
            <person name="Pelletier E."/>
            <person name="Niang G."/>
            <person name="Scheremetjew M."/>
            <person name="Finn R."/>
            <person name="Kale V."/>
            <person name="Holt S."/>
            <person name="Cochrane G."/>
            <person name="Meng A."/>
            <person name="Brown T."/>
            <person name="Cohen L."/>
        </authorList>
    </citation>
    <scope>NUCLEOTIDE SEQUENCE</scope>
    <source>
        <strain evidence="1">CCMP644</strain>
    </source>
</reference>
<sequence>MVQQRSEMVQQRSEMVQQRSEISHIEQLLTGPKSSPTPSTLGRTAVQVLEASQNWIRLQGTGDAVLQHQVAAGLAAFRTERSLVQAFTPHLQRLVQRASDALGIPLVLVNTETHAYFKDPHGGAASAPDMLVTHPAFYRWKCGNDDANFSGPGYLFGEGASWCLRDCWEVIIEWKTSMGSDHCGALGEAIEYARRKSYVFKNEENVAADVQGRQFTRLMLCDHKGFHLVLCHGGQAVRCVFGEWIDPGSVQALVDFFSRGFQTESLNRAWVDAIKLLCGQLNLVVIDPCQQEPSCFLGSGGCGRVFRVCEGFQGGEQCALKVGLGDVACSQIREEWSKYEEFSSDFGDAREAVISVSKHFEASDRTFAAILVKPVGQPLPATKKCISSALEGLMKLSRAGFGHGDARRDNVVWTRDECCKWLDLRTIYRAEDIEESFVQDAATFLQSFDVNPPLEFDVTARSSFSGENLEDLLKMFSSIWKRKK</sequence>
<dbReference type="AlphaFoldDB" id="A0A7S1H541"/>
<dbReference type="SUPFAM" id="SSF56112">
    <property type="entry name" value="Protein kinase-like (PK-like)"/>
    <property type="match status" value="1"/>
</dbReference>
<dbReference type="InterPro" id="IPR011009">
    <property type="entry name" value="Kinase-like_dom_sf"/>
</dbReference>
<gene>
    <name evidence="1" type="ORF">HAND00432_LOCUS16992</name>
</gene>
<protein>
    <submittedName>
        <fullName evidence="1">Uncharacterized protein</fullName>
    </submittedName>
</protein>
<name>A0A7S1H541_HEMAN</name>
<evidence type="ECO:0000313" key="1">
    <source>
        <dbReference type="EMBL" id="CAD8964741.1"/>
    </source>
</evidence>
<proteinExistence type="predicted"/>